<proteinExistence type="predicted"/>
<sequence length="179" mass="19625">MADQKASEVDTAVPSQGNGTVGSITDKCECLSHRTGTMMPPVIFYDDMQVFRFQDTENTTFALVGPNKPGWCALRDGLQAIRMQSEGDEAASTREWIKSQDPDYCDRLISLKVVSTGTYKSFKDGEEPLESDTFTLDSSNNVRAESERYTAWFDSVDKALSFVPTSQADLGSNPPGAAQ</sequence>
<organism evidence="2 3">
    <name type="scientific">Kockovaella imperatae</name>
    <dbReference type="NCBI Taxonomy" id="4999"/>
    <lineage>
        <taxon>Eukaryota</taxon>
        <taxon>Fungi</taxon>
        <taxon>Dikarya</taxon>
        <taxon>Basidiomycota</taxon>
        <taxon>Agaricomycotina</taxon>
        <taxon>Tremellomycetes</taxon>
        <taxon>Tremellales</taxon>
        <taxon>Cuniculitremaceae</taxon>
        <taxon>Kockovaella</taxon>
    </lineage>
</organism>
<keyword evidence="3" id="KW-1185">Reference proteome</keyword>
<gene>
    <name evidence="2" type="ORF">BD324DRAFT_638622</name>
</gene>
<dbReference type="Proteomes" id="UP000193218">
    <property type="component" value="Unassembled WGS sequence"/>
</dbReference>
<dbReference type="GeneID" id="33558949"/>
<accession>A0A1Y1U703</accession>
<feature type="region of interest" description="Disordered" evidence="1">
    <location>
        <begin position="1"/>
        <end position="20"/>
    </location>
</feature>
<comment type="caution">
    <text evidence="2">The sequence shown here is derived from an EMBL/GenBank/DDBJ whole genome shotgun (WGS) entry which is preliminary data.</text>
</comment>
<dbReference type="AlphaFoldDB" id="A0A1Y1U703"/>
<dbReference type="InParanoid" id="A0A1Y1U703"/>
<name>A0A1Y1U703_9TREE</name>
<protein>
    <submittedName>
        <fullName evidence="2">Uncharacterized protein</fullName>
    </submittedName>
</protein>
<evidence type="ECO:0000256" key="1">
    <source>
        <dbReference type="SAM" id="MobiDB-lite"/>
    </source>
</evidence>
<dbReference type="RefSeq" id="XP_021868097.1">
    <property type="nucleotide sequence ID" value="XM_022017140.1"/>
</dbReference>
<evidence type="ECO:0000313" key="2">
    <source>
        <dbReference type="EMBL" id="ORX33798.1"/>
    </source>
</evidence>
<reference evidence="2 3" key="1">
    <citation type="submission" date="2017-03" db="EMBL/GenBank/DDBJ databases">
        <title>Widespread Adenine N6-methylation of Active Genes in Fungi.</title>
        <authorList>
            <consortium name="DOE Joint Genome Institute"/>
            <person name="Mondo S.J."/>
            <person name="Dannebaum R.O."/>
            <person name="Kuo R.C."/>
            <person name="Louie K.B."/>
            <person name="Bewick A.J."/>
            <person name="Labutti K."/>
            <person name="Haridas S."/>
            <person name="Kuo A."/>
            <person name="Salamov A."/>
            <person name="Ahrendt S.R."/>
            <person name="Lau R."/>
            <person name="Bowen B.P."/>
            <person name="Lipzen A."/>
            <person name="Sullivan W."/>
            <person name="Andreopoulos W.B."/>
            <person name="Clum A."/>
            <person name="Lindquist E."/>
            <person name="Daum C."/>
            <person name="Northen T.R."/>
            <person name="Ramamoorthy G."/>
            <person name="Schmitz R.J."/>
            <person name="Gryganskyi A."/>
            <person name="Culley D."/>
            <person name="Magnuson J."/>
            <person name="James T.Y."/>
            <person name="O'Malley M.A."/>
            <person name="Stajich J.E."/>
            <person name="Spatafora J.W."/>
            <person name="Visel A."/>
            <person name="Grigoriev I.V."/>
        </authorList>
    </citation>
    <scope>NUCLEOTIDE SEQUENCE [LARGE SCALE GENOMIC DNA]</scope>
    <source>
        <strain evidence="2 3">NRRL Y-17943</strain>
    </source>
</reference>
<evidence type="ECO:0000313" key="3">
    <source>
        <dbReference type="Proteomes" id="UP000193218"/>
    </source>
</evidence>
<dbReference type="EMBL" id="NBSH01000017">
    <property type="protein sequence ID" value="ORX33798.1"/>
    <property type="molecule type" value="Genomic_DNA"/>
</dbReference>